<protein>
    <recommendedName>
        <fullName evidence="4">Calcium-binding protein</fullName>
    </recommendedName>
</protein>
<evidence type="ECO:0000256" key="1">
    <source>
        <dbReference type="SAM" id="MobiDB-lite"/>
    </source>
</evidence>
<reference evidence="2" key="1">
    <citation type="submission" date="2021-01" db="EMBL/GenBank/DDBJ databases">
        <title>WGS of actinomycetes isolated from Thailand.</title>
        <authorList>
            <person name="Thawai C."/>
        </authorList>
    </citation>
    <scope>NUCLEOTIDE SEQUENCE</scope>
    <source>
        <strain evidence="2">RCU-197</strain>
    </source>
</reference>
<dbReference type="AlphaFoldDB" id="A0A937EJE0"/>
<organism evidence="2 3">
    <name type="scientific">Streptomyces actinomycinicus</name>
    <dbReference type="NCBI Taxonomy" id="1695166"/>
    <lineage>
        <taxon>Bacteria</taxon>
        <taxon>Bacillati</taxon>
        <taxon>Actinomycetota</taxon>
        <taxon>Actinomycetes</taxon>
        <taxon>Kitasatosporales</taxon>
        <taxon>Streptomycetaceae</taxon>
        <taxon>Streptomyces</taxon>
    </lineage>
</organism>
<name>A0A937EJE0_9ACTN</name>
<evidence type="ECO:0000313" key="3">
    <source>
        <dbReference type="Proteomes" id="UP000661858"/>
    </source>
</evidence>
<dbReference type="Proteomes" id="UP000661858">
    <property type="component" value="Unassembled WGS sequence"/>
</dbReference>
<keyword evidence="3" id="KW-1185">Reference proteome</keyword>
<sequence length="29" mass="2851">MPDGKDTVTGGAGPDTLSGGPGRDVIHQD</sequence>
<evidence type="ECO:0008006" key="4">
    <source>
        <dbReference type="Google" id="ProtNLM"/>
    </source>
</evidence>
<gene>
    <name evidence="2" type="ORF">JK359_14410</name>
</gene>
<dbReference type="SUPFAM" id="SSF51120">
    <property type="entry name" value="beta-Roll"/>
    <property type="match status" value="1"/>
</dbReference>
<dbReference type="GO" id="GO:0005509">
    <property type="term" value="F:calcium ion binding"/>
    <property type="evidence" value="ECO:0007669"/>
    <property type="project" value="InterPro"/>
</dbReference>
<feature type="region of interest" description="Disordered" evidence="1">
    <location>
        <begin position="1"/>
        <end position="29"/>
    </location>
</feature>
<evidence type="ECO:0000313" key="2">
    <source>
        <dbReference type="EMBL" id="MBL1083165.1"/>
    </source>
</evidence>
<comment type="caution">
    <text evidence="2">The sequence shown here is derived from an EMBL/GenBank/DDBJ whole genome shotgun (WGS) entry which is preliminary data.</text>
</comment>
<accession>A0A937EJE0</accession>
<proteinExistence type="predicted"/>
<dbReference type="RefSeq" id="WP_201835618.1">
    <property type="nucleotide sequence ID" value="NZ_JAERRK010000006.1"/>
</dbReference>
<dbReference type="EMBL" id="JAERRK010000006">
    <property type="protein sequence ID" value="MBL1083165.1"/>
    <property type="molecule type" value="Genomic_DNA"/>
</dbReference>
<dbReference type="InterPro" id="IPR011049">
    <property type="entry name" value="Serralysin-like_metalloprot_C"/>
</dbReference>
<dbReference type="InterPro" id="IPR001343">
    <property type="entry name" value="Hemolysn_Ca-bd"/>
</dbReference>
<dbReference type="Gene3D" id="2.150.10.10">
    <property type="entry name" value="Serralysin-like metalloprotease, C-terminal"/>
    <property type="match status" value="1"/>
</dbReference>
<dbReference type="Pfam" id="PF00353">
    <property type="entry name" value="HemolysinCabind"/>
    <property type="match status" value="1"/>
</dbReference>